<dbReference type="RefSeq" id="WP_186376172.1">
    <property type="nucleotide sequence ID" value="NZ_LR214036.1"/>
</dbReference>
<reference evidence="2 3" key="1">
    <citation type="submission" date="2019-01" db="EMBL/GenBank/DDBJ databases">
        <authorList>
            <person name="Brito A."/>
        </authorList>
    </citation>
    <scope>NUCLEOTIDE SEQUENCE [LARGE SCALE GENOMIC DNA]</scope>
    <source>
        <strain evidence="2">1</strain>
    </source>
</reference>
<dbReference type="GO" id="GO:0016747">
    <property type="term" value="F:acyltransferase activity, transferring groups other than amino-acyl groups"/>
    <property type="evidence" value="ECO:0007669"/>
    <property type="project" value="InterPro"/>
</dbReference>
<accession>A0A563VTU8</accession>
<dbReference type="AlphaFoldDB" id="A0A563VTU8"/>
<proteinExistence type="predicted"/>
<keyword evidence="3" id="KW-1185">Reference proteome</keyword>
<dbReference type="EMBL" id="CAACVJ010000217">
    <property type="protein sequence ID" value="VEP14870.1"/>
    <property type="molecule type" value="Genomic_DNA"/>
</dbReference>
<evidence type="ECO:0000313" key="2">
    <source>
        <dbReference type="EMBL" id="VEP14870.1"/>
    </source>
</evidence>
<dbReference type="SUPFAM" id="SSF55729">
    <property type="entry name" value="Acyl-CoA N-acyltransferases (Nat)"/>
    <property type="match status" value="1"/>
</dbReference>
<name>A0A563VTU8_9CYAN</name>
<protein>
    <recommendedName>
        <fullName evidence="1">N-acetyltransferase domain-containing protein</fullName>
    </recommendedName>
</protein>
<feature type="domain" description="N-acetyltransferase" evidence="1">
    <location>
        <begin position="14"/>
        <end position="88"/>
    </location>
</feature>
<dbReference type="Pfam" id="PF13508">
    <property type="entry name" value="Acetyltransf_7"/>
    <property type="match status" value="1"/>
</dbReference>
<evidence type="ECO:0000313" key="3">
    <source>
        <dbReference type="Proteomes" id="UP000320055"/>
    </source>
</evidence>
<gene>
    <name evidence="2" type="ORF">H1P_2940001</name>
</gene>
<evidence type="ECO:0000259" key="1">
    <source>
        <dbReference type="Pfam" id="PF13508"/>
    </source>
</evidence>
<sequence>MGCNYGGGLNRLDTAFIAEIDNEIIGVVRICQEFTTTVLRGMQISKKWQHQNIGSRLLLLASNCLETTPCYCLPYSYLERFYNKADFQKINPNNAPDFLINRYHQYLSIGLDCIIMLRFSELKK</sequence>
<dbReference type="InterPro" id="IPR016181">
    <property type="entry name" value="Acyl_CoA_acyltransferase"/>
</dbReference>
<dbReference type="CDD" id="cd04301">
    <property type="entry name" value="NAT_SF"/>
    <property type="match status" value="1"/>
</dbReference>
<dbReference type="InterPro" id="IPR000182">
    <property type="entry name" value="GNAT_dom"/>
</dbReference>
<organism evidence="2 3">
    <name type="scientific">Hyella patelloides LEGE 07179</name>
    <dbReference type="NCBI Taxonomy" id="945734"/>
    <lineage>
        <taxon>Bacteria</taxon>
        <taxon>Bacillati</taxon>
        <taxon>Cyanobacteriota</taxon>
        <taxon>Cyanophyceae</taxon>
        <taxon>Pleurocapsales</taxon>
        <taxon>Hyellaceae</taxon>
        <taxon>Hyella</taxon>
    </lineage>
</organism>
<dbReference type="Gene3D" id="3.40.630.30">
    <property type="match status" value="1"/>
</dbReference>
<dbReference type="Proteomes" id="UP000320055">
    <property type="component" value="Unassembled WGS sequence"/>
</dbReference>